<evidence type="ECO:0000256" key="5">
    <source>
        <dbReference type="ARBA" id="ARBA00023136"/>
    </source>
</evidence>
<reference evidence="11" key="1">
    <citation type="submission" date="2021-04" db="EMBL/GenBank/DDBJ databases">
        <authorList>
            <person name="Tunstrom K."/>
        </authorList>
    </citation>
    <scope>NUCLEOTIDE SEQUENCE</scope>
</reference>
<evidence type="ECO:0000256" key="9">
    <source>
        <dbReference type="SAM" id="Phobius"/>
    </source>
</evidence>
<keyword evidence="2" id="KW-1003">Cell membrane</keyword>
<evidence type="ECO:0000256" key="2">
    <source>
        <dbReference type="ARBA" id="ARBA00022475"/>
    </source>
</evidence>
<dbReference type="InterPro" id="IPR020846">
    <property type="entry name" value="MFS_dom"/>
</dbReference>
<feature type="transmembrane region" description="Helical" evidence="9">
    <location>
        <begin position="85"/>
        <end position="109"/>
    </location>
</feature>
<dbReference type="PROSITE" id="PS00217">
    <property type="entry name" value="SUGAR_TRANSPORT_2"/>
    <property type="match status" value="1"/>
</dbReference>
<comment type="similarity">
    <text evidence="7">Belongs to the major facilitator superfamily. Sugar transporter (TC 2.A.1.1) family. Trehalose transporter subfamily.</text>
</comment>
<dbReference type="OrthoDB" id="4142200at2759"/>
<evidence type="ECO:0000256" key="4">
    <source>
        <dbReference type="ARBA" id="ARBA00022989"/>
    </source>
</evidence>
<feature type="transmembrane region" description="Helical" evidence="9">
    <location>
        <begin position="288"/>
        <end position="310"/>
    </location>
</feature>
<dbReference type="InterPro" id="IPR005828">
    <property type="entry name" value="MFS_sugar_transport-like"/>
</dbReference>
<feature type="transmembrane region" description="Helical" evidence="9">
    <location>
        <begin position="144"/>
        <end position="162"/>
    </location>
</feature>
<feature type="transmembrane region" description="Helical" evidence="9">
    <location>
        <begin position="420"/>
        <end position="439"/>
    </location>
</feature>
<gene>
    <name evidence="11" type="ORF">PAPOLLO_LOCUS17466</name>
</gene>
<dbReference type="GO" id="GO:0051119">
    <property type="term" value="F:sugar transmembrane transporter activity"/>
    <property type="evidence" value="ECO:0007669"/>
    <property type="project" value="InterPro"/>
</dbReference>
<dbReference type="FunFam" id="1.20.1250.20:FF:000055">
    <property type="entry name" value="Facilitated trehalose transporter Tret1-2 homolog"/>
    <property type="match status" value="1"/>
</dbReference>
<dbReference type="AlphaFoldDB" id="A0A8S3XFA7"/>
<dbReference type="InterPro" id="IPR003663">
    <property type="entry name" value="Sugar/inositol_transpt"/>
</dbReference>
<evidence type="ECO:0000256" key="8">
    <source>
        <dbReference type="RuleBase" id="RU003346"/>
    </source>
</evidence>
<keyword evidence="12" id="KW-1185">Reference proteome</keyword>
<accession>A0A8S3XFA7</accession>
<feature type="transmembrane region" description="Helical" evidence="9">
    <location>
        <begin position="387"/>
        <end position="408"/>
    </location>
</feature>
<keyword evidence="3 9" id="KW-0812">Transmembrane</keyword>
<keyword evidence="8" id="KW-0813">Transport</keyword>
<comment type="caution">
    <text evidence="11">The sequence shown here is derived from an EMBL/GenBank/DDBJ whole genome shotgun (WGS) entry which is preliminary data.</text>
</comment>
<keyword evidence="5 9" id="KW-0472">Membrane</keyword>
<keyword evidence="6" id="KW-0325">Glycoprotein</keyword>
<evidence type="ECO:0000313" key="11">
    <source>
        <dbReference type="EMBL" id="CAG5021024.1"/>
    </source>
</evidence>
<evidence type="ECO:0000256" key="3">
    <source>
        <dbReference type="ARBA" id="ARBA00022692"/>
    </source>
</evidence>
<evidence type="ECO:0000256" key="6">
    <source>
        <dbReference type="ARBA" id="ARBA00023180"/>
    </source>
</evidence>
<sequence>MEAGQLWRQYVIAGVANIAMASSGYSMGWTSPIYIKLQDENLTDSPLPAPLTIDEAAWVGSLLPIGAIMGSLIGGIAASKIGRKWGLLCAAFSQLVGWILVTTATNVGFLYGGRIFWGIALGMQFTLLPMYCAEIATDDVRGALGSFLQTFMNVGYLLVYGIGPYTSYSVVAYVGLAFVAVFAICFFFMPETPMYHLSKNNRELAEQCLKRIRGQSHAGVESELNQMAAHISASMEKTATVADIFRGSNFKAFYITCALAFFQQFSGINAVLFYMSNIFSAAGSNLDWSISTIIVGAVQLVASMITPLVVDRLGRRILLLVSTCGTAIALGLLGMYYLLSDQESPVVSSIGFLPVLSMVLFIVTYSWGLGPLPWAMLGELFPIEVKAVATPLVSGFCGILTFLVTRYFEPIANAVGMYVAFWLFGVCCLAGFFFTLFLVPETKGKSLQEIQDMLVGRKSKPGKA</sequence>
<feature type="transmembrane region" description="Helical" evidence="9">
    <location>
        <begin position="351"/>
        <end position="375"/>
    </location>
</feature>
<dbReference type="NCBIfam" id="TIGR00879">
    <property type="entry name" value="SP"/>
    <property type="match status" value="1"/>
</dbReference>
<protein>
    <submittedName>
        <fullName evidence="11">(apollo) hypothetical protein</fullName>
    </submittedName>
</protein>
<dbReference type="EMBL" id="CAJQZP010001141">
    <property type="protein sequence ID" value="CAG5021024.1"/>
    <property type="molecule type" value="Genomic_DNA"/>
</dbReference>
<dbReference type="InterPro" id="IPR050549">
    <property type="entry name" value="MFS_Trehalose_Transporter"/>
</dbReference>
<comment type="subcellular location">
    <subcellularLocation>
        <location evidence="1">Cell membrane</location>
        <topology evidence="1">Multi-pass membrane protein</topology>
    </subcellularLocation>
</comment>
<dbReference type="GO" id="GO:0005886">
    <property type="term" value="C:plasma membrane"/>
    <property type="evidence" value="ECO:0007669"/>
    <property type="project" value="UniProtKB-SubCell"/>
</dbReference>
<dbReference type="PANTHER" id="PTHR48021:SF47">
    <property type="entry name" value="GH17672P"/>
    <property type="match status" value="1"/>
</dbReference>
<feature type="transmembrane region" description="Helical" evidence="9">
    <location>
        <begin position="56"/>
        <end position="78"/>
    </location>
</feature>
<dbReference type="Proteomes" id="UP000691718">
    <property type="component" value="Unassembled WGS sequence"/>
</dbReference>
<dbReference type="Pfam" id="PF00083">
    <property type="entry name" value="Sugar_tr"/>
    <property type="match status" value="1"/>
</dbReference>
<feature type="domain" description="Major facilitator superfamily (MFS) profile" evidence="10">
    <location>
        <begin position="12"/>
        <end position="443"/>
    </location>
</feature>
<evidence type="ECO:0000256" key="7">
    <source>
        <dbReference type="ARBA" id="ARBA00024348"/>
    </source>
</evidence>
<feature type="transmembrane region" description="Helical" evidence="9">
    <location>
        <begin position="115"/>
        <end position="132"/>
    </location>
</feature>
<dbReference type="PANTHER" id="PTHR48021">
    <property type="match status" value="1"/>
</dbReference>
<dbReference type="CDD" id="cd17358">
    <property type="entry name" value="MFS_GLUT6_8_Class3_like"/>
    <property type="match status" value="1"/>
</dbReference>
<feature type="transmembrane region" description="Helical" evidence="9">
    <location>
        <begin position="168"/>
        <end position="189"/>
    </location>
</feature>
<feature type="transmembrane region" description="Helical" evidence="9">
    <location>
        <begin position="252"/>
        <end position="276"/>
    </location>
</feature>
<evidence type="ECO:0000256" key="1">
    <source>
        <dbReference type="ARBA" id="ARBA00004651"/>
    </source>
</evidence>
<evidence type="ECO:0000259" key="10">
    <source>
        <dbReference type="PROSITE" id="PS50850"/>
    </source>
</evidence>
<dbReference type="InterPro" id="IPR044775">
    <property type="entry name" value="MFS_ERD6/Tret1-like"/>
</dbReference>
<keyword evidence="4 9" id="KW-1133">Transmembrane helix</keyword>
<organism evidence="11 12">
    <name type="scientific">Parnassius apollo</name>
    <name type="common">Apollo butterfly</name>
    <name type="synonym">Papilio apollo</name>
    <dbReference type="NCBI Taxonomy" id="110799"/>
    <lineage>
        <taxon>Eukaryota</taxon>
        <taxon>Metazoa</taxon>
        <taxon>Ecdysozoa</taxon>
        <taxon>Arthropoda</taxon>
        <taxon>Hexapoda</taxon>
        <taxon>Insecta</taxon>
        <taxon>Pterygota</taxon>
        <taxon>Neoptera</taxon>
        <taxon>Endopterygota</taxon>
        <taxon>Lepidoptera</taxon>
        <taxon>Glossata</taxon>
        <taxon>Ditrysia</taxon>
        <taxon>Papilionoidea</taxon>
        <taxon>Papilionidae</taxon>
        <taxon>Parnassiinae</taxon>
        <taxon>Parnassini</taxon>
        <taxon>Parnassius</taxon>
        <taxon>Parnassius</taxon>
    </lineage>
</organism>
<dbReference type="InterPro" id="IPR005829">
    <property type="entry name" value="Sugar_transporter_CS"/>
</dbReference>
<name>A0A8S3XFA7_PARAO</name>
<dbReference type="PROSITE" id="PS50850">
    <property type="entry name" value="MFS"/>
    <property type="match status" value="1"/>
</dbReference>
<proteinExistence type="inferred from homology"/>
<feature type="transmembrane region" description="Helical" evidence="9">
    <location>
        <begin position="317"/>
        <end position="339"/>
    </location>
</feature>
<evidence type="ECO:0000313" key="12">
    <source>
        <dbReference type="Proteomes" id="UP000691718"/>
    </source>
</evidence>